<dbReference type="AlphaFoldDB" id="A0A918HKZ3"/>
<name>A0A918HKZ3_9ACTN</name>
<dbReference type="Proteomes" id="UP000646776">
    <property type="component" value="Unassembled WGS sequence"/>
</dbReference>
<evidence type="ECO:0000313" key="2">
    <source>
        <dbReference type="EMBL" id="GGT75186.1"/>
    </source>
</evidence>
<dbReference type="RefSeq" id="WP_189715059.1">
    <property type="nucleotide sequence ID" value="NZ_BMSA01000021.1"/>
</dbReference>
<reference evidence="2" key="1">
    <citation type="journal article" date="2014" name="Int. J. Syst. Evol. Microbiol.">
        <title>Complete genome sequence of Corynebacterium casei LMG S-19264T (=DSM 44701T), isolated from a smear-ripened cheese.</title>
        <authorList>
            <consortium name="US DOE Joint Genome Institute (JGI-PGF)"/>
            <person name="Walter F."/>
            <person name="Albersmeier A."/>
            <person name="Kalinowski J."/>
            <person name="Ruckert C."/>
        </authorList>
    </citation>
    <scope>NUCLEOTIDE SEQUENCE</scope>
    <source>
        <strain evidence="2">JCM 4125</strain>
    </source>
</reference>
<keyword evidence="1" id="KW-1133">Transmembrane helix</keyword>
<feature type="transmembrane region" description="Helical" evidence="1">
    <location>
        <begin position="271"/>
        <end position="291"/>
    </location>
</feature>
<organism evidence="2 3">
    <name type="scientific">Streptomyces phaeofaciens</name>
    <dbReference type="NCBI Taxonomy" id="68254"/>
    <lineage>
        <taxon>Bacteria</taxon>
        <taxon>Bacillati</taxon>
        <taxon>Actinomycetota</taxon>
        <taxon>Actinomycetes</taxon>
        <taxon>Kitasatosporales</taxon>
        <taxon>Streptomycetaceae</taxon>
        <taxon>Streptomyces</taxon>
    </lineage>
</organism>
<protein>
    <submittedName>
        <fullName evidence="2">Uncharacterized protein</fullName>
    </submittedName>
</protein>
<keyword evidence="1" id="KW-0472">Membrane</keyword>
<evidence type="ECO:0000313" key="3">
    <source>
        <dbReference type="Proteomes" id="UP000646776"/>
    </source>
</evidence>
<evidence type="ECO:0000256" key="1">
    <source>
        <dbReference type="SAM" id="Phobius"/>
    </source>
</evidence>
<reference evidence="2" key="2">
    <citation type="submission" date="2020-09" db="EMBL/GenBank/DDBJ databases">
        <authorList>
            <person name="Sun Q."/>
            <person name="Ohkuma M."/>
        </authorList>
    </citation>
    <scope>NUCLEOTIDE SEQUENCE</scope>
    <source>
        <strain evidence="2">JCM 4125</strain>
    </source>
</reference>
<gene>
    <name evidence="2" type="ORF">GCM10010226_61680</name>
</gene>
<comment type="caution">
    <text evidence="2">The sequence shown here is derived from an EMBL/GenBank/DDBJ whole genome shotgun (WGS) entry which is preliminary data.</text>
</comment>
<accession>A0A918HKZ3</accession>
<keyword evidence="3" id="KW-1185">Reference proteome</keyword>
<feature type="transmembrane region" description="Helical" evidence="1">
    <location>
        <begin position="176"/>
        <end position="196"/>
    </location>
</feature>
<sequence>MGGAPSLPGSLLREGLADPHRLPEHLALLAVRRLGPVARRTADAEPPPTPAQVIRRGHRATVTEGAFVGGPFLLFIPVAFCAALLRQTRICLELAALTGRDPTTLDRAAELLVLQGVYDEVGTARAALDVHAPAPSRGIRPTALWTLVLRMARLLGLLTPDEPGTRPGRPVVVGRWLLLVAVILVGTVAPLVWLPYMARSYDRATAQLTRRASRFYFPKESPPAKGPAAGRRRLNPSTLAGTGRAVLSLLVPAVLALGVIVADVRIASSRWPVLGIVLTAGSVVTGGVWWWHRHRAAKRAAAAE</sequence>
<dbReference type="EMBL" id="BMSA01000021">
    <property type="protein sequence ID" value="GGT75186.1"/>
    <property type="molecule type" value="Genomic_DNA"/>
</dbReference>
<proteinExistence type="predicted"/>
<feature type="transmembrane region" description="Helical" evidence="1">
    <location>
        <begin position="245"/>
        <end position="264"/>
    </location>
</feature>
<keyword evidence="1" id="KW-0812">Transmembrane</keyword>